<evidence type="ECO:0008006" key="28">
    <source>
        <dbReference type="Google" id="ProtNLM"/>
    </source>
</evidence>
<dbReference type="EMBL" id="JAMSHJ010000005">
    <property type="protein sequence ID" value="KAI5408337.1"/>
    <property type="molecule type" value="Genomic_DNA"/>
</dbReference>
<keyword evidence="14 25" id="KW-0503">Monooxygenase</keyword>
<evidence type="ECO:0000256" key="2">
    <source>
        <dbReference type="ARBA" id="ARBA00004464"/>
    </source>
</evidence>
<comment type="similarity">
    <text evidence="4 25">Belongs to the cytochrome P450 family.</text>
</comment>
<evidence type="ECO:0000256" key="14">
    <source>
        <dbReference type="ARBA" id="ARBA00023033"/>
    </source>
</evidence>
<dbReference type="Pfam" id="PF00067">
    <property type="entry name" value="p450"/>
    <property type="match status" value="1"/>
</dbReference>
<evidence type="ECO:0000256" key="25">
    <source>
        <dbReference type="RuleBase" id="RU000461"/>
    </source>
</evidence>
<dbReference type="Proteomes" id="UP001058974">
    <property type="component" value="Chromosome 5"/>
</dbReference>
<keyword evidence="10" id="KW-0735">Signal-anchor</keyword>
<comment type="catalytic activity">
    <reaction evidence="20">
        <text>L-isoleucine + 2 reduced [NADPH--hemoprotein reductase] + 2 O2 = (1E,2S)-2-methylbutanal oxime + 2 oxidized [NADPH--hemoprotein reductase] + CO2 + 3 H2O + 2 H(+)</text>
        <dbReference type="Rhea" id="RHEA:28602"/>
        <dbReference type="Rhea" id="RHEA-COMP:11964"/>
        <dbReference type="Rhea" id="RHEA-COMP:11965"/>
        <dbReference type="ChEBI" id="CHEBI:15377"/>
        <dbReference type="ChEBI" id="CHEBI:15378"/>
        <dbReference type="ChEBI" id="CHEBI:15379"/>
        <dbReference type="ChEBI" id="CHEBI:16526"/>
        <dbReference type="ChEBI" id="CHEBI:57618"/>
        <dbReference type="ChEBI" id="CHEBI:58045"/>
        <dbReference type="ChEBI" id="CHEBI:58210"/>
        <dbReference type="ChEBI" id="CHEBI:134628"/>
        <dbReference type="EC" id="1.14.14.39"/>
    </reaction>
</comment>
<comment type="subcellular location">
    <subcellularLocation>
        <location evidence="2">Microsome membrane</location>
        <topology evidence="2">Single-pass type II membrane protein</topology>
    </subcellularLocation>
</comment>
<accession>A0A9D5AEB2</accession>
<keyword evidence="15" id="KW-0472">Membrane</keyword>
<keyword evidence="7 24" id="KW-0479">Metal-binding</keyword>
<evidence type="ECO:0000256" key="12">
    <source>
        <dbReference type="ARBA" id="ARBA00023002"/>
    </source>
</evidence>
<name>A0A9D5AEB2_PEA</name>
<evidence type="ECO:0000256" key="6">
    <source>
        <dbReference type="ARBA" id="ARBA00022692"/>
    </source>
</evidence>
<evidence type="ECO:0000256" key="11">
    <source>
        <dbReference type="ARBA" id="ARBA00022989"/>
    </source>
</evidence>
<dbReference type="InterPro" id="IPR036396">
    <property type="entry name" value="Cyt_P450_sf"/>
</dbReference>
<keyword evidence="11" id="KW-1133">Transmembrane helix</keyword>
<keyword evidence="5 24" id="KW-0349">Heme</keyword>
<keyword evidence="6" id="KW-0812">Transmembrane</keyword>
<dbReference type="CDD" id="cd20658">
    <property type="entry name" value="CYP79"/>
    <property type="match status" value="1"/>
</dbReference>
<evidence type="ECO:0000256" key="16">
    <source>
        <dbReference type="ARBA" id="ARBA00023180"/>
    </source>
</evidence>
<protein>
    <recommendedName>
        <fullName evidence="28">Cytochrome P450</fullName>
    </recommendedName>
</protein>
<evidence type="ECO:0000256" key="7">
    <source>
        <dbReference type="ARBA" id="ARBA00022723"/>
    </source>
</evidence>
<feature type="binding site" description="axial binding residue" evidence="24">
    <location>
        <position position="490"/>
    </location>
    <ligand>
        <name>heme</name>
        <dbReference type="ChEBI" id="CHEBI:30413"/>
    </ligand>
    <ligandPart>
        <name>Fe</name>
        <dbReference type="ChEBI" id="CHEBI:18248"/>
    </ligandPart>
</feature>
<keyword evidence="16" id="KW-0325">Glycoprotein</keyword>
<dbReference type="GO" id="GO:0102002">
    <property type="term" value="F:valine N-monooxygenase (oxime forming) activity"/>
    <property type="evidence" value="ECO:0007669"/>
    <property type="project" value="UniProtKB-EC"/>
</dbReference>
<feature type="non-terminal residue" evidence="26">
    <location>
        <position position="1"/>
    </location>
</feature>
<evidence type="ECO:0000256" key="5">
    <source>
        <dbReference type="ARBA" id="ARBA00022617"/>
    </source>
</evidence>
<evidence type="ECO:0000256" key="13">
    <source>
        <dbReference type="ARBA" id="ARBA00023004"/>
    </source>
</evidence>
<keyword evidence="9" id="KW-0492">Microsome</keyword>
<dbReference type="GO" id="GO:0102001">
    <property type="term" value="F:isoleucine N-monooxygenase (oxime forming) activity"/>
    <property type="evidence" value="ECO:0007669"/>
    <property type="project" value="UniProtKB-EC"/>
</dbReference>
<organism evidence="26 27">
    <name type="scientific">Pisum sativum</name>
    <name type="common">Garden pea</name>
    <name type="synonym">Lathyrus oleraceus</name>
    <dbReference type="NCBI Taxonomy" id="3888"/>
    <lineage>
        <taxon>Eukaryota</taxon>
        <taxon>Viridiplantae</taxon>
        <taxon>Streptophyta</taxon>
        <taxon>Embryophyta</taxon>
        <taxon>Tracheophyta</taxon>
        <taxon>Spermatophyta</taxon>
        <taxon>Magnoliopsida</taxon>
        <taxon>eudicotyledons</taxon>
        <taxon>Gunneridae</taxon>
        <taxon>Pentapetalae</taxon>
        <taxon>rosids</taxon>
        <taxon>fabids</taxon>
        <taxon>Fabales</taxon>
        <taxon>Fabaceae</taxon>
        <taxon>Papilionoideae</taxon>
        <taxon>50 kb inversion clade</taxon>
        <taxon>NPAAA clade</taxon>
        <taxon>Hologalegina</taxon>
        <taxon>IRL clade</taxon>
        <taxon>Fabeae</taxon>
        <taxon>Lathyrus</taxon>
    </lineage>
</organism>
<dbReference type="AlphaFoldDB" id="A0A9D5AEB2"/>
<comment type="catalytic activity">
    <reaction evidence="21">
        <text>L-valine + 2 reduced [NADPH--hemoprotein reductase] + 2 O2 = (E)-2-methylpropanal oxime + 2 oxidized [NADPH--hemoprotein reductase] + CO2 + 3 H2O + 2 H(+)</text>
        <dbReference type="Rhea" id="RHEA:28606"/>
        <dbReference type="Rhea" id="RHEA-COMP:11964"/>
        <dbReference type="Rhea" id="RHEA-COMP:11965"/>
        <dbReference type="ChEBI" id="CHEBI:15377"/>
        <dbReference type="ChEBI" id="CHEBI:15378"/>
        <dbReference type="ChEBI" id="CHEBI:15379"/>
        <dbReference type="ChEBI" id="CHEBI:16526"/>
        <dbReference type="ChEBI" id="CHEBI:57618"/>
        <dbReference type="ChEBI" id="CHEBI:57762"/>
        <dbReference type="ChEBI" id="CHEBI:58210"/>
        <dbReference type="ChEBI" id="CHEBI:61143"/>
        <dbReference type="EC" id="1.14.14.38"/>
    </reaction>
</comment>
<gene>
    <name evidence="26" type="ORF">KIW84_054240</name>
</gene>
<evidence type="ECO:0000256" key="9">
    <source>
        <dbReference type="ARBA" id="ARBA00022848"/>
    </source>
</evidence>
<comment type="cofactor">
    <cofactor evidence="1 24">
        <name>heme</name>
        <dbReference type="ChEBI" id="CHEBI:30413"/>
    </cofactor>
</comment>
<keyword evidence="8" id="KW-0256">Endoplasmic reticulum</keyword>
<evidence type="ECO:0000313" key="27">
    <source>
        <dbReference type="Proteomes" id="UP001058974"/>
    </source>
</evidence>
<dbReference type="Gene3D" id="1.10.630.10">
    <property type="entry name" value="Cytochrome P450"/>
    <property type="match status" value="1"/>
</dbReference>
<keyword evidence="13 24" id="KW-0408">Iron</keyword>
<dbReference type="PROSITE" id="PS00086">
    <property type="entry name" value="CYTOCHROME_P450"/>
    <property type="match status" value="1"/>
</dbReference>
<comment type="caution">
    <text evidence="26">The sequence shown here is derived from an EMBL/GenBank/DDBJ whole genome shotgun (WGS) entry which is preliminary data.</text>
</comment>
<comment type="catalytic activity">
    <reaction evidence="18">
        <text>N-hydroxy-L-isoleucine + reduced [NADPH--hemoprotein reductase] + O2 = N,N-dihydroxy-L-isoleucine + oxidized [NADPH--hemoprotein reductase] + H2O + H(+)</text>
        <dbReference type="Rhea" id="RHEA:30483"/>
        <dbReference type="Rhea" id="RHEA-COMP:11964"/>
        <dbReference type="Rhea" id="RHEA-COMP:11965"/>
        <dbReference type="ChEBI" id="CHEBI:15377"/>
        <dbReference type="ChEBI" id="CHEBI:15378"/>
        <dbReference type="ChEBI" id="CHEBI:15379"/>
        <dbReference type="ChEBI" id="CHEBI:57618"/>
        <dbReference type="ChEBI" id="CHEBI:58210"/>
        <dbReference type="ChEBI" id="CHEBI:61131"/>
        <dbReference type="ChEBI" id="CHEBI:61133"/>
    </reaction>
</comment>
<comment type="pathway">
    <text evidence="3">Secondary metabolite biosynthesis.</text>
</comment>
<dbReference type="InterPro" id="IPR017972">
    <property type="entry name" value="Cyt_P450_CS"/>
</dbReference>
<evidence type="ECO:0000256" key="1">
    <source>
        <dbReference type="ARBA" id="ARBA00001971"/>
    </source>
</evidence>
<evidence type="ECO:0000256" key="19">
    <source>
        <dbReference type="ARBA" id="ARBA00051269"/>
    </source>
</evidence>
<evidence type="ECO:0000256" key="4">
    <source>
        <dbReference type="ARBA" id="ARBA00010617"/>
    </source>
</evidence>
<comment type="catalytic activity">
    <reaction evidence="19">
        <text>N-hydroxy-L-valine + reduced [NADPH--hemoprotein reductase] + O2 = N,N-dihydroxy-L-valine + oxidized [NADPH--hemoprotein reductase] + H2O + H(+)</text>
        <dbReference type="Rhea" id="RHEA:30495"/>
        <dbReference type="Rhea" id="RHEA-COMP:11964"/>
        <dbReference type="Rhea" id="RHEA-COMP:11965"/>
        <dbReference type="ChEBI" id="CHEBI:15377"/>
        <dbReference type="ChEBI" id="CHEBI:15378"/>
        <dbReference type="ChEBI" id="CHEBI:15379"/>
        <dbReference type="ChEBI" id="CHEBI:57618"/>
        <dbReference type="ChEBI" id="CHEBI:58210"/>
        <dbReference type="ChEBI" id="CHEBI:61140"/>
        <dbReference type="ChEBI" id="CHEBI:61142"/>
    </reaction>
</comment>
<dbReference type="Gramene" id="Psat05G0424000-T1">
    <property type="protein sequence ID" value="KAI5408337.1"/>
    <property type="gene ID" value="KIW84_054240"/>
</dbReference>
<evidence type="ECO:0000256" key="17">
    <source>
        <dbReference type="ARBA" id="ARBA00051005"/>
    </source>
</evidence>
<sequence length="556" mass="63164">TLNLAYCFHFKIFFQAMMSYIRSFLLLFPQSFRPVFLVMFLCFMTNKILRYPLMSMKPNIPKLPPGPKPWPIVGNLPEMLASKSPTRWIHKIMEEMNTDIACIRLGNVHVIPVTCPTIALEFLRKHDATFASRPISMSTDIISNGFLTTAVTPFGEQWKKMKKIFVNELFSPHKHQLLTNKRNEEADKLMFYVYNKCKNENNNGLVNVRSIARHYCCNLMRKLVFNTRYFGEGRNDGGPGLEEVEHVDAIFTLLKYVYAFCVSDYMPLLRGLDIDGHERKVKDAMSVVKKYNDPIIERRIEKWKDGSKTSPADVEDILDILISLKDANNEPLLTSEEIKAQALELLLGGVDNPSNAAEFAISEMINRPELLQQATEELDNIVGKQRLVQESDIPNLNYVKACAREAFRLHPITIFNPPHVSMENTMIGNYMIPKGSHVLLSKQGLGRNPKVWNEPHKFKPERHLKNDGSMVVLAEPDLKFISFSTGRRACPGIVLGTTMTVMLLGRLIHGFNWSGSPNVSTIDLLKYSNGGRYLGGPLVAIAKPRLAAELYQPYNI</sequence>
<evidence type="ECO:0000256" key="15">
    <source>
        <dbReference type="ARBA" id="ARBA00023136"/>
    </source>
</evidence>
<dbReference type="PANTHER" id="PTHR47944">
    <property type="entry name" value="CYTOCHROME P450 98A9"/>
    <property type="match status" value="1"/>
</dbReference>
<dbReference type="InterPro" id="IPR001128">
    <property type="entry name" value="Cyt_P450"/>
</dbReference>
<evidence type="ECO:0000256" key="8">
    <source>
        <dbReference type="ARBA" id="ARBA00022824"/>
    </source>
</evidence>
<comment type="catalytic activity">
    <reaction evidence="22">
        <text>L-isoleucine + reduced [NADPH--hemoprotein reductase] + O2 = N-hydroxy-L-isoleucine + oxidized [NADPH--hemoprotein reductase] + H2O + 2 H(+)</text>
        <dbReference type="Rhea" id="RHEA:30479"/>
        <dbReference type="Rhea" id="RHEA-COMP:11964"/>
        <dbReference type="Rhea" id="RHEA-COMP:11965"/>
        <dbReference type="ChEBI" id="CHEBI:15377"/>
        <dbReference type="ChEBI" id="CHEBI:15378"/>
        <dbReference type="ChEBI" id="CHEBI:15379"/>
        <dbReference type="ChEBI" id="CHEBI:57618"/>
        <dbReference type="ChEBI" id="CHEBI:58045"/>
        <dbReference type="ChEBI" id="CHEBI:58210"/>
        <dbReference type="ChEBI" id="CHEBI:61131"/>
    </reaction>
</comment>
<evidence type="ECO:0000256" key="18">
    <source>
        <dbReference type="ARBA" id="ARBA00051234"/>
    </source>
</evidence>
<dbReference type="PANTHER" id="PTHR47944:SF19">
    <property type="entry name" value="CYTOCHROME P450 77A4"/>
    <property type="match status" value="1"/>
</dbReference>
<dbReference type="GO" id="GO:0019756">
    <property type="term" value="P:cyanogenic glycoside biosynthetic process"/>
    <property type="evidence" value="ECO:0007669"/>
    <property type="project" value="UniProtKB-ARBA"/>
</dbReference>
<evidence type="ECO:0000256" key="21">
    <source>
        <dbReference type="ARBA" id="ARBA00052460"/>
    </source>
</evidence>
<evidence type="ECO:0000256" key="10">
    <source>
        <dbReference type="ARBA" id="ARBA00022968"/>
    </source>
</evidence>
<proteinExistence type="inferred from homology"/>
<dbReference type="SUPFAM" id="SSF48264">
    <property type="entry name" value="Cytochrome P450"/>
    <property type="match status" value="1"/>
</dbReference>
<comment type="catalytic activity">
    <reaction evidence="17">
        <text>L-valine + reduced [NADPH--hemoprotein reductase] + O2 = N-hydroxy-L-valine + oxidized [NADPH--hemoprotein reductase] + H2O + 2 H(+)</text>
        <dbReference type="Rhea" id="RHEA:30491"/>
        <dbReference type="Rhea" id="RHEA-COMP:11964"/>
        <dbReference type="Rhea" id="RHEA-COMP:11965"/>
        <dbReference type="ChEBI" id="CHEBI:15377"/>
        <dbReference type="ChEBI" id="CHEBI:15378"/>
        <dbReference type="ChEBI" id="CHEBI:15379"/>
        <dbReference type="ChEBI" id="CHEBI:57618"/>
        <dbReference type="ChEBI" id="CHEBI:57762"/>
        <dbReference type="ChEBI" id="CHEBI:58210"/>
        <dbReference type="ChEBI" id="CHEBI:61140"/>
    </reaction>
</comment>
<keyword evidence="27" id="KW-1185">Reference proteome</keyword>
<evidence type="ECO:0000256" key="23">
    <source>
        <dbReference type="ARBA" id="ARBA00058503"/>
    </source>
</evidence>
<evidence type="ECO:0000256" key="22">
    <source>
        <dbReference type="ARBA" id="ARBA00052887"/>
    </source>
</evidence>
<dbReference type="GO" id="GO:0020037">
    <property type="term" value="F:heme binding"/>
    <property type="evidence" value="ECO:0007669"/>
    <property type="project" value="InterPro"/>
</dbReference>
<dbReference type="FunFam" id="1.10.630.10:FF:000037">
    <property type="entry name" value="Cytochrome P450 9"/>
    <property type="match status" value="1"/>
</dbReference>
<dbReference type="PRINTS" id="PR00463">
    <property type="entry name" value="EP450I"/>
</dbReference>
<dbReference type="GO" id="GO:0005506">
    <property type="term" value="F:iron ion binding"/>
    <property type="evidence" value="ECO:0007669"/>
    <property type="project" value="InterPro"/>
</dbReference>
<reference evidence="26 27" key="1">
    <citation type="journal article" date="2022" name="Nat. Genet.">
        <title>Improved pea reference genome and pan-genome highlight genomic features and evolutionary characteristics.</title>
        <authorList>
            <person name="Yang T."/>
            <person name="Liu R."/>
            <person name="Luo Y."/>
            <person name="Hu S."/>
            <person name="Wang D."/>
            <person name="Wang C."/>
            <person name="Pandey M.K."/>
            <person name="Ge S."/>
            <person name="Xu Q."/>
            <person name="Li N."/>
            <person name="Li G."/>
            <person name="Huang Y."/>
            <person name="Saxena R.K."/>
            <person name="Ji Y."/>
            <person name="Li M."/>
            <person name="Yan X."/>
            <person name="He Y."/>
            <person name="Liu Y."/>
            <person name="Wang X."/>
            <person name="Xiang C."/>
            <person name="Varshney R.K."/>
            <person name="Ding H."/>
            <person name="Gao S."/>
            <person name="Zong X."/>
        </authorList>
    </citation>
    <scope>NUCLEOTIDE SEQUENCE [LARGE SCALE GENOMIC DNA]</scope>
    <source>
        <strain evidence="26 27">cv. Zhongwan 6</strain>
    </source>
</reference>
<evidence type="ECO:0000256" key="20">
    <source>
        <dbReference type="ARBA" id="ARBA00051419"/>
    </source>
</evidence>
<evidence type="ECO:0000256" key="3">
    <source>
        <dbReference type="ARBA" id="ARBA00005179"/>
    </source>
</evidence>
<keyword evidence="12 25" id="KW-0560">Oxidoreductase</keyword>
<evidence type="ECO:0000256" key="24">
    <source>
        <dbReference type="PIRSR" id="PIRSR602401-1"/>
    </source>
</evidence>
<dbReference type="InterPro" id="IPR002401">
    <property type="entry name" value="Cyt_P450_E_grp-I"/>
</dbReference>
<comment type="function">
    <text evidence="23">Involved in the biosynthesis of the cyanogenic glucosides linamarin and lotaustralin and of the nitirle glucosides rhodiocyanoside A and D. Can use L-isoleucine &gt; L-valine as substrate, but not L-leucine, L-phenylalanine or L-tyrosine. Catalyzes multi-step reactions starting with two successive N-hydroxylations using L-isoleucine and, to a lower extent, L-valine as substrates leading to the formation of N,N-dihydroxy-L-valine and N,N-dihydroxy-L-isoleucine, respectively; following spontaneous reactions lead to the production of (E)-2-methylpropanal oxime and (1E,2S)-2-methylbutanal oxime, respectively.</text>
</comment>
<evidence type="ECO:0000313" key="26">
    <source>
        <dbReference type="EMBL" id="KAI5408337.1"/>
    </source>
</evidence>